<dbReference type="SMART" id="SM00877">
    <property type="entry name" value="BMC"/>
    <property type="match status" value="2"/>
</dbReference>
<sequence>MNSLGMVEIVSVPAGIEAGDTMLKAASVELVTAQPVCAGKYIVIVTGDVAAVKASVKAGAKSAGAMLIDSVIISGIHEQVPRAINACSEIGKVSAVGVMETFSLCAAVITADAAVKAADIDLIEIRLGRGLGGKSFITMTGEVAAVKAAVDAAKAIKQAQGLMSGSVVIPSPHPDIIKSLI</sequence>
<dbReference type="CDD" id="cd07053">
    <property type="entry name" value="BMC_PduT_repeat1"/>
    <property type="match status" value="1"/>
</dbReference>
<reference evidence="5 6" key="1">
    <citation type="submission" date="2015-04" db="EMBL/GenBank/DDBJ databases">
        <title>Draft genome sequence of bacteremic isolate Catabacter hongkongensis type strain HKU16T.</title>
        <authorList>
            <person name="Lau S.K."/>
            <person name="Teng J.L."/>
            <person name="Huang Y."/>
            <person name="Curreem S.O."/>
            <person name="Tsui S.K."/>
            <person name="Woo P.C."/>
        </authorList>
    </citation>
    <scope>NUCLEOTIDE SEQUENCE [LARGE SCALE GENOMIC DNA]</scope>
    <source>
        <strain evidence="5 6">HKU16</strain>
    </source>
</reference>
<feature type="domain" description="BMC" evidence="4">
    <location>
        <begin position="95"/>
        <end position="181"/>
    </location>
</feature>
<dbReference type="GO" id="GO:0031469">
    <property type="term" value="C:bacterial microcompartment"/>
    <property type="evidence" value="ECO:0007669"/>
    <property type="project" value="UniProtKB-SubCell"/>
</dbReference>
<dbReference type="Proteomes" id="UP000034076">
    <property type="component" value="Unassembled WGS sequence"/>
</dbReference>
<evidence type="ECO:0000256" key="2">
    <source>
        <dbReference type="ARBA" id="ARBA00024446"/>
    </source>
</evidence>
<organism evidence="5 6">
    <name type="scientific">Christensenella hongkongensis</name>
    <dbReference type="NCBI Taxonomy" id="270498"/>
    <lineage>
        <taxon>Bacteria</taxon>
        <taxon>Bacillati</taxon>
        <taxon>Bacillota</taxon>
        <taxon>Clostridia</taxon>
        <taxon>Christensenellales</taxon>
        <taxon>Christensenellaceae</taxon>
        <taxon>Christensenella</taxon>
    </lineage>
</organism>
<evidence type="ECO:0000313" key="5">
    <source>
        <dbReference type="EMBL" id="KKI49457.1"/>
    </source>
</evidence>
<name>A0A0M2NG92_9FIRM</name>
<proteinExistence type="inferred from homology"/>
<keyword evidence="6" id="KW-1185">Reference proteome</keyword>
<dbReference type="PANTHER" id="PTHR33941:SF11">
    <property type="entry name" value="BACTERIAL MICROCOMPARTMENT SHELL PROTEIN PDUJ"/>
    <property type="match status" value="1"/>
</dbReference>
<dbReference type="PIRSF" id="PIRSF034834">
    <property type="entry name" value="PduT"/>
    <property type="match status" value="1"/>
</dbReference>
<evidence type="ECO:0000259" key="4">
    <source>
        <dbReference type="PROSITE" id="PS51930"/>
    </source>
</evidence>
<dbReference type="RefSeq" id="WP_046444793.1">
    <property type="nucleotide sequence ID" value="NZ_CAUERS010000035.1"/>
</dbReference>
<comment type="subcellular location">
    <subcellularLocation>
        <location evidence="1">Bacterial microcompartment</location>
    </subcellularLocation>
</comment>
<evidence type="ECO:0000313" key="6">
    <source>
        <dbReference type="Proteomes" id="UP000034076"/>
    </source>
</evidence>
<dbReference type="Pfam" id="PF00936">
    <property type="entry name" value="BMC"/>
    <property type="match status" value="2"/>
</dbReference>
<comment type="caution">
    <text evidence="5">The sequence shown here is derived from an EMBL/GenBank/DDBJ whole genome shotgun (WGS) entry which is preliminary data.</text>
</comment>
<dbReference type="InterPro" id="IPR011238">
    <property type="entry name" value="Micro_shell_prot_PduT"/>
</dbReference>
<dbReference type="STRING" id="270498.CHK_3035"/>
<dbReference type="CDD" id="cd07054">
    <property type="entry name" value="BMC_PduT_repeat2"/>
    <property type="match status" value="1"/>
</dbReference>
<evidence type="ECO:0000256" key="1">
    <source>
        <dbReference type="ARBA" id="ARBA00024322"/>
    </source>
</evidence>
<dbReference type="SUPFAM" id="SSF143414">
    <property type="entry name" value="CcmK-like"/>
    <property type="match status" value="2"/>
</dbReference>
<gene>
    <name evidence="5" type="ORF">CHK_3035</name>
</gene>
<dbReference type="OrthoDB" id="9791973at2"/>
<feature type="domain" description="BMC" evidence="4">
    <location>
        <begin position="3"/>
        <end position="85"/>
    </location>
</feature>
<dbReference type="EMBL" id="LAYJ01000133">
    <property type="protein sequence ID" value="KKI49457.1"/>
    <property type="molecule type" value="Genomic_DNA"/>
</dbReference>
<dbReference type="PROSITE" id="PS51930">
    <property type="entry name" value="BMC_2"/>
    <property type="match status" value="2"/>
</dbReference>
<keyword evidence="2" id="KW-1283">Bacterial microcompartment</keyword>
<evidence type="ECO:0000256" key="3">
    <source>
        <dbReference type="PROSITE-ProRule" id="PRU01278"/>
    </source>
</evidence>
<dbReference type="InterPro" id="IPR000249">
    <property type="entry name" value="BMC_dom"/>
</dbReference>
<dbReference type="PANTHER" id="PTHR33941">
    <property type="entry name" value="PROPANEDIOL UTILIZATION PROTEIN PDUA"/>
    <property type="match status" value="1"/>
</dbReference>
<dbReference type="InterPro" id="IPR050575">
    <property type="entry name" value="BMC_shell"/>
</dbReference>
<dbReference type="AlphaFoldDB" id="A0A0M2NG92"/>
<dbReference type="InterPro" id="IPR037233">
    <property type="entry name" value="CcmK-like_sf"/>
</dbReference>
<accession>A0A0M2NG92</accession>
<protein>
    <submittedName>
        <fullName evidence="5">Ethanolamine utilization protein similar to PduT</fullName>
    </submittedName>
</protein>
<dbReference type="Gene3D" id="3.30.70.1710">
    <property type="match status" value="2"/>
</dbReference>
<dbReference type="InterPro" id="IPR044872">
    <property type="entry name" value="CcmK/CsoS1_BMC"/>
</dbReference>
<comment type="similarity">
    <text evidence="3">Belongs to the bacterial microcompartments protein family.</text>
</comment>